<protein>
    <submittedName>
        <fullName evidence="1">Uncharacterized protein</fullName>
    </submittedName>
</protein>
<organism evidence="1">
    <name type="scientific">Boseongicola sp. SB0664_bin_43</name>
    <dbReference type="NCBI Taxonomy" id="2604844"/>
    <lineage>
        <taxon>Bacteria</taxon>
        <taxon>Pseudomonadati</taxon>
        <taxon>Pseudomonadota</taxon>
        <taxon>Alphaproteobacteria</taxon>
        <taxon>Rhodobacterales</taxon>
        <taxon>Paracoccaceae</taxon>
        <taxon>Boseongicola</taxon>
    </lineage>
</organism>
<name>A0A6B0XYW6_9RHOB</name>
<gene>
    <name evidence="1" type="ORF">F4Y60_06445</name>
</gene>
<evidence type="ECO:0000313" key="1">
    <source>
        <dbReference type="EMBL" id="MXY33718.1"/>
    </source>
</evidence>
<sequence length="195" mass="22151">MNKSRKSPRLKVVCEGDAYIIAGRMLSQATSLRSAAEMLNQARNKPAEGKSQEDFLAAFHGVPILQAQSAEIALKALWRIGHNKELGEPPRCHNLTRLHDNLTETIQMLLAERFPEIPDPSCPHFPIPYRKGLRAILNDHETALEEWRYAYELGSLRFEHVFDDVLNTLIELGWQLHNQWLTRLRDGGAQDPGPP</sequence>
<dbReference type="AlphaFoldDB" id="A0A6B0XYW6"/>
<comment type="caution">
    <text evidence="1">The sequence shown here is derived from an EMBL/GenBank/DDBJ whole genome shotgun (WGS) entry which is preliminary data.</text>
</comment>
<proteinExistence type="predicted"/>
<accession>A0A6B0XYW6</accession>
<dbReference type="EMBL" id="VXRY01000259">
    <property type="protein sequence ID" value="MXY33718.1"/>
    <property type="molecule type" value="Genomic_DNA"/>
</dbReference>
<reference evidence="1" key="1">
    <citation type="submission" date="2019-09" db="EMBL/GenBank/DDBJ databases">
        <title>Characterisation of the sponge microbiome using genome-centric metagenomics.</title>
        <authorList>
            <person name="Engelberts J.P."/>
            <person name="Robbins S.J."/>
            <person name="De Goeij J.M."/>
            <person name="Aranda M."/>
            <person name="Bell S.C."/>
            <person name="Webster N.S."/>
        </authorList>
    </citation>
    <scope>NUCLEOTIDE SEQUENCE</scope>
    <source>
        <strain evidence="1">SB0664_bin_43</strain>
    </source>
</reference>